<comment type="caution">
    <text evidence="6">The sequence shown here is derived from an EMBL/GenBank/DDBJ whole genome shotgun (WGS) entry which is preliminary data.</text>
</comment>
<dbReference type="InterPro" id="IPR036286">
    <property type="entry name" value="LexA/Signal_pep-like_sf"/>
</dbReference>
<comment type="similarity">
    <text evidence="2">Belongs to the peptidase S26 family.</text>
</comment>
<feature type="domain" description="Peptidase S26" evidence="5">
    <location>
        <begin position="172"/>
        <end position="208"/>
    </location>
</feature>
<evidence type="ECO:0000313" key="7">
    <source>
        <dbReference type="Proteomes" id="UP000638560"/>
    </source>
</evidence>
<dbReference type="PANTHER" id="PTHR43390:SF1">
    <property type="entry name" value="CHLOROPLAST PROCESSING PEPTIDASE"/>
    <property type="match status" value="1"/>
</dbReference>
<dbReference type="InterPro" id="IPR019533">
    <property type="entry name" value="Peptidase_S26"/>
</dbReference>
<dbReference type="EMBL" id="JADPUN010000148">
    <property type="protein sequence ID" value="MBF9130275.1"/>
    <property type="molecule type" value="Genomic_DNA"/>
</dbReference>
<evidence type="ECO:0000313" key="6">
    <source>
        <dbReference type="EMBL" id="MBF9130275.1"/>
    </source>
</evidence>
<evidence type="ECO:0000259" key="5">
    <source>
        <dbReference type="Pfam" id="PF10502"/>
    </source>
</evidence>
<dbReference type="Proteomes" id="UP000638560">
    <property type="component" value="Unassembled WGS sequence"/>
</dbReference>
<keyword evidence="7" id="KW-1185">Reference proteome</keyword>
<keyword evidence="4" id="KW-0812">Transmembrane</keyword>
<feature type="compositionally biased region" description="Low complexity" evidence="3">
    <location>
        <begin position="102"/>
        <end position="113"/>
    </location>
</feature>
<gene>
    <name evidence="6" type="ORF">I0C86_15110</name>
</gene>
<evidence type="ECO:0000256" key="3">
    <source>
        <dbReference type="SAM" id="MobiDB-lite"/>
    </source>
</evidence>
<proteinExistence type="inferred from homology"/>
<dbReference type="RefSeq" id="WP_196201850.1">
    <property type="nucleotide sequence ID" value="NZ_JADPUN010000148.1"/>
</dbReference>
<feature type="transmembrane region" description="Helical" evidence="4">
    <location>
        <begin position="6"/>
        <end position="29"/>
    </location>
</feature>
<name>A0ABS0GVQ6_9ACTN</name>
<feature type="domain" description="Peptidase S26" evidence="5">
    <location>
        <begin position="16"/>
        <end position="161"/>
    </location>
</feature>
<dbReference type="Gene3D" id="2.10.109.10">
    <property type="entry name" value="Umud Fragment, subunit A"/>
    <property type="match status" value="1"/>
</dbReference>
<dbReference type="PANTHER" id="PTHR43390">
    <property type="entry name" value="SIGNAL PEPTIDASE I"/>
    <property type="match status" value="1"/>
</dbReference>
<evidence type="ECO:0000256" key="1">
    <source>
        <dbReference type="ARBA" id="ARBA00004401"/>
    </source>
</evidence>
<protein>
    <submittedName>
        <fullName evidence="6">S26 family signal peptidase</fullName>
    </submittedName>
</protein>
<dbReference type="InterPro" id="IPR000223">
    <property type="entry name" value="Pept_S26A_signal_pept_1"/>
</dbReference>
<sequence>MVDGAWPAVLAVVVGVVVVVVTTIGLVVLRRRFVVVTVRGPSMEPTLREGDRVLIRRREAARLRAGDLVVFAEAPESPHGPPPLSPHGPVPADGPTPPYGPTPTGGSTSMPSGGPMPPSPMPARGPRRPWRPGVPGHKLSQSSEGWLVKRAVAVAGDPVPRDAGPALAVLDDDVVPPDCLVALGDNASASYDSRHYGYVTADRLLGVVLRRI</sequence>
<feature type="compositionally biased region" description="Pro residues" evidence="3">
    <location>
        <begin position="78"/>
        <end position="101"/>
    </location>
</feature>
<reference evidence="6 7" key="1">
    <citation type="submission" date="2020-11" db="EMBL/GenBank/DDBJ databases">
        <title>A novel isolate from a Black sea contaminated sediment with potential to produce alkanes: Plantactinospora alkalitolerans sp. nov.</title>
        <authorList>
            <person name="Carro L."/>
            <person name="Veyisoglu A."/>
            <person name="Guven K."/>
            <person name="Schumann P."/>
            <person name="Klenk H.-P."/>
            <person name="Sahin N."/>
        </authorList>
    </citation>
    <scope>NUCLEOTIDE SEQUENCE [LARGE SCALE GENOMIC DNA]</scope>
    <source>
        <strain evidence="6 7">S1510</strain>
    </source>
</reference>
<dbReference type="Pfam" id="PF10502">
    <property type="entry name" value="Peptidase_S26"/>
    <property type="match status" value="2"/>
</dbReference>
<keyword evidence="4" id="KW-0472">Membrane</keyword>
<evidence type="ECO:0000256" key="2">
    <source>
        <dbReference type="ARBA" id="ARBA00009370"/>
    </source>
</evidence>
<keyword evidence="4" id="KW-1133">Transmembrane helix</keyword>
<organism evidence="6 7">
    <name type="scientific">Plantactinospora alkalitolerans</name>
    <dbReference type="NCBI Taxonomy" id="2789879"/>
    <lineage>
        <taxon>Bacteria</taxon>
        <taxon>Bacillati</taxon>
        <taxon>Actinomycetota</taxon>
        <taxon>Actinomycetes</taxon>
        <taxon>Micromonosporales</taxon>
        <taxon>Micromonosporaceae</taxon>
        <taxon>Plantactinospora</taxon>
    </lineage>
</organism>
<dbReference type="CDD" id="cd06530">
    <property type="entry name" value="S26_SPase_I"/>
    <property type="match status" value="1"/>
</dbReference>
<feature type="compositionally biased region" description="Pro residues" evidence="3">
    <location>
        <begin position="114"/>
        <end position="123"/>
    </location>
</feature>
<comment type="subcellular location">
    <subcellularLocation>
        <location evidence="1">Cell membrane</location>
        <topology evidence="1">Single-pass type II membrane protein</topology>
    </subcellularLocation>
</comment>
<accession>A0ABS0GVQ6</accession>
<feature type="region of interest" description="Disordered" evidence="3">
    <location>
        <begin position="73"/>
        <end position="142"/>
    </location>
</feature>
<evidence type="ECO:0000256" key="4">
    <source>
        <dbReference type="SAM" id="Phobius"/>
    </source>
</evidence>
<dbReference type="SUPFAM" id="SSF51306">
    <property type="entry name" value="LexA/Signal peptidase"/>
    <property type="match status" value="1"/>
</dbReference>